<evidence type="ECO:0000256" key="3">
    <source>
        <dbReference type="ARBA" id="ARBA00023125"/>
    </source>
</evidence>
<gene>
    <name evidence="6" type="primary">yjiE_2</name>
    <name evidence="6" type="ORF">VVAX_04211</name>
</gene>
<protein>
    <submittedName>
        <fullName evidence="6">HTH-type transcriptional regulator YjiE</fullName>
    </submittedName>
</protein>
<accession>A0A679JEY6</accession>
<dbReference type="Pfam" id="PF00126">
    <property type="entry name" value="HTH_1"/>
    <property type="match status" value="1"/>
</dbReference>
<evidence type="ECO:0000256" key="1">
    <source>
        <dbReference type="ARBA" id="ARBA00009437"/>
    </source>
</evidence>
<evidence type="ECO:0000313" key="6">
    <source>
        <dbReference type="EMBL" id="CAA2107392.1"/>
    </source>
</evidence>
<reference evidence="6" key="1">
    <citation type="submission" date="2019-12" db="EMBL/GenBank/DDBJ databases">
        <authorList>
            <person name="Cremers G."/>
        </authorList>
    </citation>
    <scope>NUCLEOTIDE SEQUENCE</scope>
    <source>
        <strain evidence="6">Vvax</strain>
    </source>
</reference>
<dbReference type="GO" id="GO:0000976">
    <property type="term" value="F:transcription cis-regulatory region binding"/>
    <property type="evidence" value="ECO:0007669"/>
    <property type="project" value="TreeGrafter"/>
</dbReference>
<dbReference type="Gene3D" id="3.40.190.290">
    <property type="match status" value="1"/>
</dbReference>
<dbReference type="InterPro" id="IPR036390">
    <property type="entry name" value="WH_DNA-bd_sf"/>
</dbReference>
<dbReference type="PANTHER" id="PTHR30126:SF2">
    <property type="entry name" value="HTH-TYPE TRANSCRIPTIONAL REGULATOR YJIE"/>
    <property type="match status" value="1"/>
</dbReference>
<dbReference type="Pfam" id="PF03466">
    <property type="entry name" value="LysR_substrate"/>
    <property type="match status" value="1"/>
</dbReference>
<comment type="similarity">
    <text evidence="1">Belongs to the LysR transcriptional regulatory family.</text>
</comment>
<dbReference type="GO" id="GO:0003700">
    <property type="term" value="F:DNA-binding transcription factor activity"/>
    <property type="evidence" value="ECO:0007669"/>
    <property type="project" value="InterPro"/>
</dbReference>
<dbReference type="InterPro" id="IPR036388">
    <property type="entry name" value="WH-like_DNA-bd_sf"/>
</dbReference>
<dbReference type="InterPro" id="IPR000847">
    <property type="entry name" value="LysR_HTH_N"/>
</dbReference>
<dbReference type="PANTHER" id="PTHR30126">
    <property type="entry name" value="HTH-TYPE TRANSCRIPTIONAL REGULATOR"/>
    <property type="match status" value="1"/>
</dbReference>
<dbReference type="InterPro" id="IPR005119">
    <property type="entry name" value="LysR_subst-bd"/>
</dbReference>
<keyword evidence="3" id="KW-0238">DNA-binding</keyword>
<dbReference type="EMBL" id="LR743507">
    <property type="protein sequence ID" value="CAA2107392.1"/>
    <property type="molecule type" value="Genomic_DNA"/>
</dbReference>
<dbReference type="RefSeq" id="WP_339091750.1">
    <property type="nucleotide sequence ID" value="NZ_LR743507.1"/>
</dbReference>
<dbReference type="SUPFAM" id="SSF46785">
    <property type="entry name" value="Winged helix' DNA-binding domain"/>
    <property type="match status" value="1"/>
</dbReference>
<evidence type="ECO:0000256" key="4">
    <source>
        <dbReference type="ARBA" id="ARBA00023163"/>
    </source>
</evidence>
<dbReference type="SUPFAM" id="SSF53850">
    <property type="entry name" value="Periplasmic binding protein-like II"/>
    <property type="match status" value="1"/>
</dbReference>
<dbReference type="PROSITE" id="PS50931">
    <property type="entry name" value="HTH_LYSR"/>
    <property type="match status" value="1"/>
</dbReference>
<name>A0A679JEY6_VARPD</name>
<dbReference type="CDD" id="cd05466">
    <property type="entry name" value="PBP2_LTTR_substrate"/>
    <property type="match status" value="1"/>
</dbReference>
<keyword evidence="2" id="KW-0805">Transcription regulation</keyword>
<proteinExistence type="inferred from homology"/>
<keyword evidence="4" id="KW-0804">Transcription</keyword>
<feature type="domain" description="HTH lysR-type" evidence="5">
    <location>
        <begin position="1"/>
        <end position="58"/>
    </location>
</feature>
<organism evidence="6">
    <name type="scientific">Variovorax paradoxus</name>
    <dbReference type="NCBI Taxonomy" id="34073"/>
    <lineage>
        <taxon>Bacteria</taxon>
        <taxon>Pseudomonadati</taxon>
        <taxon>Pseudomonadota</taxon>
        <taxon>Betaproteobacteria</taxon>
        <taxon>Burkholderiales</taxon>
        <taxon>Comamonadaceae</taxon>
        <taxon>Variovorax</taxon>
    </lineage>
</organism>
<dbReference type="AlphaFoldDB" id="A0A679JEY6"/>
<evidence type="ECO:0000259" key="5">
    <source>
        <dbReference type="PROSITE" id="PS50931"/>
    </source>
</evidence>
<dbReference type="Gene3D" id="1.10.10.10">
    <property type="entry name" value="Winged helix-like DNA-binding domain superfamily/Winged helix DNA-binding domain"/>
    <property type="match status" value="1"/>
</dbReference>
<sequence length="297" mass="33319">MQFKWMEDFIVLAQTRSFTRAAELRHVTHPAFGRRIRALESWAGTALVERGSSPVALTPAGESFLENASQMVRGVESSREELHTVAGREVRTVTLVTGRTLARTVMADWLVRLQPVLRGGEIRVQTGALAETVRMIEHNEVDFSLIFHHPALTFRLDGRQFAHVTVASDKLVPVSRADAQGRAAHSFDGPGDVPFLSYVRTLAMGRLVEDLLANNPHAPRLKRRIECDSADALYEYVLRGLGVAWLPWSMVQADCKAGRLVPTGGRRMEVRFEVRLYRPKRRLGTLAEDVWRAMAAR</sequence>
<evidence type="ECO:0000256" key="2">
    <source>
        <dbReference type="ARBA" id="ARBA00023015"/>
    </source>
</evidence>